<dbReference type="Proteomes" id="UP001201163">
    <property type="component" value="Unassembled WGS sequence"/>
</dbReference>
<dbReference type="EMBL" id="JAKELL010000002">
    <property type="protein sequence ID" value="KAH9000475.1"/>
    <property type="molecule type" value="Genomic_DNA"/>
</dbReference>
<evidence type="ECO:0000313" key="3">
    <source>
        <dbReference type="EMBL" id="KAH9000475.1"/>
    </source>
</evidence>
<protein>
    <submittedName>
        <fullName evidence="3">Uncharacterized protein</fullName>
    </submittedName>
</protein>
<accession>A0AAD4LV05</accession>
<evidence type="ECO:0000256" key="2">
    <source>
        <dbReference type="SAM" id="Phobius"/>
    </source>
</evidence>
<reference evidence="3" key="1">
    <citation type="submission" date="2022-01" db="EMBL/GenBank/DDBJ databases">
        <title>Comparative genomics reveals a dynamic genome evolution in the ectomycorrhizal milk-cap (Lactarius) mushrooms.</title>
        <authorList>
            <consortium name="DOE Joint Genome Institute"/>
            <person name="Lebreton A."/>
            <person name="Tang N."/>
            <person name="Kuo A."/>
            <person name="LaButti K."/>
            <person name="Drula E."/>
            <person name="Barry K."/>
            <person name="Clum A."/>
            <person name="Lipzen A."/>
            <person name="Mousain D."/>
            <person name="Ng V."/>
            <person name="Wang R."/>
            <person name="Wang X."/>
            <person name="Dai Y."/>
            <person name="Henrissat B."/>
            <person name="Grigoriev I.V."/>
            <person name="Guerin-Laguette A."/>
            <person name="Yu F."/>
            <person name="Martin F.M."/>
        </authorList>
    </citation>
    <scope>NUCLEOTIDE SEQUENCE</scope>
    <source>
        <strain evidence="3">QP</strain>
    </source>
</reference>
<evidence type="ECO:0000256" key="1">
    <source>
        <dbReference type="SAM" id="MobiDB-lite"/>
    </source>
</evidence>
<keyword evidence="2" id="KW-0812">Transmembrane</keyword>
<organism evidence="3 4">
    <name type="scientific">Lactarius akahatsu</name>
    <dbReference type="NCBI Taxonomy" id="416441"/>
    <lineage>
        <taxon>Eukaryota</taxon>
        <taxon>Fungi</taxon>
        <taxon>Dikarya</taxon>
        <taxon>Basidiomycota</taxon>
        <taxon>Agaricomycotina</taxon>
        <taxon>Agaricomycetes</taxon>
        <taxon>Russulales</taxon>
        <taxon>Russulaceae</taxon>
        <taxon>Lactarius</taxon>
    </lineage>
</organism>
<keyword evidence="2" id="KW-1133">Transmembrane helix</keyword>
<feature type="transmembrane region" description="Helical" evidence="2">
    <location>
        <begin position="169"/>
        <end position="188"/>
    </location>
</feature>
<comment type="caution">
    <text evidence="3">The sequence shown here is derived from an EMBL/GenBank/DDBJ whole genome shotgun (WGS) entry which is preliminary data.</text>
</comment>
<proteinExistence type="predicted"/>
<gene>
    <name evidence="3" type="ORF">EDB92DRAFT_506460</name>
</gene>
<sequence length="189" mass="21420">MGVDNMPEQKVGNETGAHGEASVGMRKGSDGKVRWSSVKGPPTCGICEEVVPDCVTRRRTQFFTLRELDTMYKNSPLLMRHRKQGIERWDERRCIECAAGQENTRTGRPATTEDNKPSFARPETISCVDQVGCVARTSRVVSLASRFASGRHTWLRSPHFQTHNWRRIALLRVFARLFSLFLVVVVLML</sequence>
<keyword evidence="2" id="KW-0472">Membrane</keyword>
<name>A0AAD4LV05_9AGAM</name>
<evidence type="ECO:0000313" key="4">
    <source>
        <dbReference type="Proteomes" id="UP001201163"/>
    </source>
</evidence>
<feature type="region of interest" description="Disordered" evidence="1">
    <location>
        <begin position="1"/>
        <end position="36"/>
    </location>
</feature>
<keyword evidence="4" id="KW-1185">Reference proteome</keyword>
<dbReference type="AlphaFoldDB" id="A0AAD4LV05"/>